<dbReference type="Proteomes" id="UP001198034">
    <property type="component" value="Unassembled WGS sequence"/>
</dbReference>
<name>A0ABS8BIX4_9NEIS</name>
<evidence type="ECO:0000313" key="1">
    <source>
        <dbReference type="EMBL" id="MCB5195638.1"/>
    </source>
</evidence>
<comment type="caution">
    <text evidence="1">The sequence shown here is derived from an EMBL/GenBank/DDBJ whole genome shotgun (WGS) entry which is preliminary data.</text>
</comment>
<gene>
    <name evidence="1" type="ORF">LG219_04970</name>
</gene>
<accession>A0ABS8BIX4</accession>
<proteinExistence type="predicted"/>
<evidence type="ECO:0008006" key="3">
    <source>
        <dbReference type="Google" id="ProtNLM"/>
    </source>
</evidence>
<reference evidence="1 2" key="1">
    <citation type="submission" date="2021-10" db="EMBL/GenBank/DDBJ databases">
        <authorList>
            <person name="Chen M."/>
        </authorList>
    </citation>
    <scope>NUCLEOTIDE SEQUENCE [LARGE SCALE GENOMIC DNA]</scope>
    <source>
        <strain evidence="1 2">H3-26</strain>
    </source>
</reference>
<sequence length="121" mass="13730">MLTSNLNVSYEPTIMFYARRNAQGEIITLSVEASAENQEKLESNHPDVVNFLVKSDEIFYSLDTDLIRVIEDLVDVLIDKNVLRLTDLPLPAQTKLLSRKKVRNTLKNSLNILVDNDDGLI</sequence>
<protein>
    <recommendedName>
        <fullName evidence="3">Tryptophan synthase subunit beta like protein</fullName>
    </recommendedName>
</protein>
<organism evidence="1 2">
    <name type="scientific">Deefgea salmonis</name>
    <dbReference type="NCBI Taxonomy" id="2875502"/>
    <lineage>
        <taxon>Bacteria</taxon>
        <taxon>Pseudomonadati</taxon>
        <taxon>Pseudomonadota</taxon>
        <taxon>Betaproteobacteria</taxon>
        <taxon>Neisseriales</taxon>
        <taxon>Chitinibacteraceae</taxon>
        <taxon>Deefgea</taxon>
    </lineage>
</organism>
<dbReference type="EMBL" id="JAJAWG010000002">
    <property type="protein sequence ID" value="MCB5195638.1"/>
    <property type="molecule type" value="Genomic_DNA"/>
</dbReference>
<keyword evidence="2" id="KW-1185">Reference proteome</keyword>
<evidence type="ECO:0000313" key="2">
    <source>
        <dbReference type="Proteomes" id="UP001198034"/>
    </source>
</evidence>